<proteinExistence type="predicted"/>
<dbReference type="AlphaFoldDB" id="A0A3B0TPD7"/>
<gene>
    <name evidence="2" type="ORF">MNBD_BACTEROID03-1313</name>
</gene>
<dbReference type="Pfam" id="PF18962">
    <property type="entry name" value="Por_Secre_tail"/>
    <property type="match status" value="1"/>
</dbReference>
<organism evidence="2">
    <name type="scientific">hydrothermal vent metagenome</name>
    <dbReference type="NCBI Taxonomy" id="652676"/>
    <lineage>
        <taxon>unclassified sequences</taxon>
        <taxon>metagenomes</taxon>
        <taxon>ecological metagenomes</taxon>
    </lineage>
</organism>
<evidence type="ECO:0000313" key="2">
    <source>
        <dbReference type="EMBL" id="VAW18550.1"/>
    </source>
</evidence>
<accession>A0A3B0TPD7</accession>
<protein>
    <recommendedName>
        <fullName evidence="1">Secretion system C-terminal sorting domain-containing protein</fullName>
    </recommendedName>
</protein>
<evidence type="ECO:0000259" key="1">
    <source>
        <dbReference type="Pfam" id="PF18962"/>
    </source>
</evidence>
<dbReference type="EMBL" id="UOEL01000153">
    <property type="protein sequence ID" value="VAW18550.1"/>
    <property type="molecule type" value="Genomic_DNA"/>
</dbReference>
<sequence>MKKTLIFLPLLLFSFWGSAQTSENQEVASKKELLTKQKIKVFPNPATNVVNILGLFNSNKARISIVGISGTIVQEHQWAIRNNALSIPIPNLKSGIYMVHIHSKEQQVRAKFYKN</sequence>
<dbReference type="NCBIfam" id="TIGR04183">
    <property type="entry name" value="Por_Secre_tail"/>
    <property type="match status" value="1"/>
</dbReference>
<dbReference type="InterPro" id="IPR026444">
    <property type="entry name" value="Secre_tail"/>
</dbReference>
<feature type="domain" description="Secretion system C-terminal sorting" evidence="1">
    <location>
        <begin position="41"/>
        <end position="112"/>
    </location>
</feature>
<reference evidence="2" key="1">
    <citation type="submission" date="2018-06" db="EMBL/GenBank/DDBJ databases">
        <authorList>
            <person name="Zhirakovskaya E."/>
        </authorList>
    </citation>
    <scope>NUCLEOTIDE SEQUENCE</scope>
</reference>
<name>A0A3B0TPD7_9ZZZZ</name>